<sequence>MLRLVLVAAFSAVTAFGALSGLSDAKGDVRADSVWPVAAAATAVAGDSVWPVSPDRTDDSVWA</sequence>
<evidence type="ECO:0000313" key="2">
    <source>
        <dbReference type="EMBL" id="PKT72100.1"/>
    </source>
</evidence>
<keyword evidence="1" id="KW-0732">Signal</keyword>
<accession>A0A2I0SQC1</accession>
<gene>
    <name evidence="2" type="ORF">CW362_15635</name>
</gene>
<comment type="caution">
    <text evidence="2">The sequence shown here is derived from an EMBL/GenBank/DDBJ whole genome shotgun (WGS) entry which is preliminary data.</text>
</comment>
<dbReference type="AlphaFoldDB" id="A0A2I0SQC1"/>
<organism evidence="2 3">
    <name type="scientific">Streptomyces populi</name>
    <dbReference type="NCBI Taxonomy" id="2058924"/>
    <lineage>
        <taxon>Bacteria</taxon>
        <taxon>Bacillati</taxon>
        <taxon>Actinomycetota</taxon>
        <taxon>Actinomycetes</taxon>
        <taxon>Kitasatosporales</taxon>
        <taxon>Streptomycetaceae</taxon>
        <taxon>Streptomyces</taxon>
    </lineage>
</organism>
<evidence type="ECO:0000313" key="3">
    <source>
        <dbReference type="Proteomes" id="UP000236178"/>
    </source>
</evidence>
<dbReference type="OrthoDB" id="4310801at2"/>
<dbReference type="EMBL" id="PJOS01000026">
    <property type="protein sequence ID" value="PKT72100.1"/>
    <property type="molecule type" value="Genomic_DNA"/>
</dbReference>
<feature type="signal peptide" evidence="1">
    <location>
        <begin position="1"/>
        <end position="17"/>
    </location>
</feature>
<proteinExistence type="predicted"/>
<feature type="chain" id="PRO_5039405727" evidence="1">
    <location>
        <begin position="18"/>
        <end position="63"/>
    </location>
</feature>
<keyword evidence="3" id="KW-1185">Reference proteome</keyword>
<reference evidence="2 3" key="1">
    <citation type="submission" date="2017-12" db="EMBL/GenBank/DDBJ databases">
        <title>Streptomyces populusis sp. nov., a novel endophytic actinobacterium isolated from stems of Populus adenopoda Maxim.</title>
        <authorList>
            <person name="Wang Z."/>
        </authorList>
    </citation>
    <scope>NUCLEOTIDE SEQUENCE [LARGE SCALE GENOMIC DNA]</scope>
    <source>
        <strain evidence="2 3">A249</strain>
    </source>
</reference>
<name>A0A2I0SQC1_9ACTN</name>
<protein>
    <submittedName>
        <fullName evidence="2">Uncharacterized protein</fullName>
    </submittedName>
</protein>
<evidence type="ECO:0000256" key="1">
    <source>
        <dbReference type="SAM" id="SignalP"/>
    </source>
</evidence>
<dbReference type="Proteomes" id="UP000236178">
    <property type="component" value="Unassembled WGS sequence"/>
</dbReference>